<dbReference type="InterPro" id="IPR008889">
    <property type="entry name" value="VQ"/>
</dbReference>
<keyword evidence="2" id="KW-1185">Reference proteome</keyword>
<dbReference type="InParanoid" id="A0A1U8A8F1"/>
<feature type="domain" description="VQ" evidence="1">
    <location>
        <begin position="40"/>
        <end position="65"/>
    </location>
</feature>
<dbReference type="RefSeq" id="XP_010257794.1">
    <property type="nucleotide sequence ID" value="XM_010259492.1"/>
</dbReference>
<dbReference type="OMA" id="MEATIFE"/>
<gene>
    <name evidence="3" type="primary">LOC104597768</name>
</gene>
<dbReference type="PANTHER" id="PTHR33143:SF3">
    <property type="entry name" value="VQ MOTIF-CONTAINING PROTEIN 17-RELATED"/>
    <property type="match status" value="1"/>
</dbReference>
<dbReference type="PANTHER" id="PTHR33143">
    <property type="entry name" value="F16F4.1 PROTEIN-RELATED"/>
    <property type="match status" value="1"/>
</dbReference>
<dbReference type="GO" id="GO:0005634">
    <property type="term" value="C:nucleus"/>
    <property type="evidence" value="ECO:0000318"/>
    <property type="project" value="GO_Central"/>
</dbReference>
<dbReference type="Proteomes" id="UP000189703">
    <property type="component" value="Unplaced"/>
</dbReference>
<dbReference type="KEGG" id="nnu:104597768"/>
<dbReference type="OrthoDB" id="693437at2759"/>
<evidence type="ECO:0000313" key="2">
    <source>
        <dbReference type="Proteomes" id="UP000189703"/>
    </source>
</evidence>
<dbReference type="InterPro" id="IPR039607">
    <property type="entry name" value="VQ_8/17/18/20/21/25"/>
</dbReference>
<proteinExistence type="predicted"/>
<accession>A0A1U8A8F1</accession>
<name>A0A1U8A8F1_NELNU</name>
<sequence>MEEMMKPHVCEPNSVSSALAMHRDSYVVSKFKPKIRIIHIFAPEIIQTDAANFRELVQRLTGKPTDRRGRKKKSRFIAAGQESTKAITELTDGFNNSGYGYAEGRIIKEEEMWRCENSTTDYLGGFDFDSFIKGFDDSEMDGFGEAHLSSSLLEMI</sequence>
<dbReference type="GeneID" id="104597768"/>
<dbReference type="AlphaFoldDB" id="A0A1U8A8F1"/>
<evidence type="ECO:0000259" key="1">
    <source>
        <dbReference type="Pfam" id="PF05678"/>
    </source>
</evidence>
<dbReference type="Pfam" id="PF05678">
    <property type="entry name" value="VQ"/>
    <property type="match status" value="1"/>
</dbReference>
<dbReference type="eggNOG" id="ENOG502S3AS">
    <property type="taxonomic scope" value="Eukaryota"/>
</dbReference>
<dbReference type="FunCoup" id="A0A1U8A8F1">
    <property type="interactions" value="41"/>
</dbReference>
<protein>
    <submittedName>
        <fullName evidence="3">VQ motif-containing protein 25-like</fullName>
    </submittedName>
</protein>
<evidence type="ECO:0000313" key="3">
    <source>
        <dbReference type="RefSeq" id="XP_010257794.1"/>
    </source>
</evidence>
<organism evidence="2 3">
    <name type="scientific">Nelumbo nucifera</name>
    <name type="common">Sacred lotus</name>
    <dbReference type="NCBI Taxonomy" id="4432"/>
    <lineage>
        <taxon>Eukaryota</taxon>
        <taxon>Viridiplantae</taxon>
        <taxon>Streptophyta</taxon>
        <taxon>Embryophyta</taxon>
        <taxon>Tracheophyta</taxon>
        <taxon>Spermatophyta</taxon>
        <taxon>Magnoliopsida</taxon>
        <taxon>Proteales</taxon>
        <taxon>Nelumbonaceae</taxon>
        <taxon>Nelumbo</taxon>
    </lineage>
</organism>
<reference evidence="3" key="1">
    <citation type="submission" date="2025-08" db="UniProtKB">
        <authorList>
            <consortium name="RefSeq"/>
        </authorList>
    </citation>
    <scope>IDENTIFICATION</scope>
</reference>